<evidence type="ECO:0000313" key="3">
    <source>
        <dbReference type="EMBL" id="MBD1547912.1"/>
    </source>
</evidence>
<dbReference type="SUPFAM" id="SSF54001">
    <property type="entry name" value="Cysteine proteinases"/>
    <property type="match status" value="1"/>
</dbReference>
<dbReference type="GO" id="GO:0016407">
    <property type="term" value="F:acetyltransferase activity"/>
    <property type="evidence" value="ECO:0007669"/>
    <property type="project" value="InterPro"/>
</dbReference>
<dbReference type="EMBL" id="JABFCZ010000018">
    <property type="protein sequence ID" value="MBD1547912.1"/>
    <property type="molecule type" value="Genomic_DNA"/>
</dbReference>
<dbReference type="PANTHER" id="PTHR11786">
    <property type="entry name" value="N-HYDROXYARYLAMINE O-ACETYLTRANSFERASE"/>
    <property type="match status" value="1"/>
</dbReference>
<gene>
    <name evidence="3" type="ORF">HK439_16715</name>
</gene>
<dbReference type="PANTHER" id="PTHR11786:SF0">
    <property type="entry name" value="ARYLAMINE N-ACETYLTRANSFERASE 4-RELATED"/>
    <property type="match status" value="1"/>
</dbReference>
<evidence type="ECO:0000256" key="1">
    <source>
        <dbReference type="ARBA" id="ARBA00006547"/>
    </source>
</evidence>
<reference evidence="3" key="1">
    <citation type="submission" date="2020-05" db="EMBL/GenBank/DDBJ databases">
        <title>Identification of trans-AT polyketide cluster in two marine bacteria, producers of a novel glutaramide-containing polyketide sesbanimide D and analogs.</title>
        <authorList>
            <person name="Kacar D."/>
            <person name="Rodriguez P."/>
            <person name="Canedo L."/>
            <person name="Gonzalez E."/>
            <person name="Galan B."/>
            <person name="De La Calle F."/>
            <person name="Garcia J.L."/>
        </authorList>
    </citation>
    <scope>NUCLEOTIDE SEQUENCE</scope>
    <source>
        <strain evidence="3">PHM038</strain>
    </source>
</reference>
<dbReference type="RefSeq" id="WP_190292669.1">
    <property type="nucleotide sequence ID" value="NZ_JABFCZ010000018.1"/>
</dbReference>
<dbReference type="Pfam" id="PF00797">
    <property type="entry name" value="Acetyltransf_2"/>
    <property type="match status" value="1"/>
</dbReference>
<dbReference type="Gene3D" id="2.40.128.150">
    <property type="entry name" value="Cysteine proteinases"/>
    <property type="match status" value="1"/>
</dbReference>
<dbReference type="InterPro" id="IPR001447">
    <property type="entry name" value="Arylamine_N-AcTrfase"/>
</dbReference>
<comment type="similarity">
    <text evidence="1 2">Belongs to the arylamine N-acetyltransferase family.</text>
</comment>
<evidence type="ECO:0000313" key="4">
    <source>
        <dbReference type="Proteomes" id="UP000598467"/>
    </source>
</evidence>
<dbReference type="InterPro" id="IPR038765">
    <property type="entry name" value="Papain-like_cys_pep_sf"/>
</dbReference>
<dbReference type="Proteomes" id="UP000598467">
    <property type="component" value="Unassembled WGS sequence"/>
</dbReference>
<comment type="caution">
    <text evidence="3">The sequence shown here is derived from an EMBL/GenBank/DDBJ whole genome shotgun (WGS) entry which is preliminary data.</text>
</comment>
<accession>A0A926S7U0</accession>
<proteinExistence type="inferred from homology"/>
<dbReference type="Gene3D" id="3.30.2140.10">
    <property type="entry name" value="Arylamine N-acetyltransferase"/>
    <property type="match status" value="1"/>
</dbReference>
<dbReference type="PRINTS" id="PR01543">
    <property type="entry name" value="ANATRNSFRASE"/>
</dbReference>
<evidence type="ECO:0000256" key="2">
    <source>
        <dbReference type="RuleBase" id="RU003452"/>
    </source>
</evidence>
<protein>
    <submittedName>
        <fullName evidence="3">Arylamine N-acetyltransferase</fullName>
    </submittedName>
</protein>
<dbReference type="AlphaFoldDB" id="A0A926S7U0"/>
<organism evidence="3 4">
    <name type="scientific">Roseibium aggregatum</name>
    <dbReference type="NCBI Taxonomy" id="187304"/>
    <lineage>
        <taxon>Bacteria</taxon>
        <taxon>Pseudomonadati</taxon>
        <taxon>Pseudomonadota</taxon>
        <taxon>Alphaproteobacteria</taxon>
        <taxon>Hyphomicrobiales</taxon>
        <taxon>Stappiaceae</taxon>
        <taxon>Roseibium</taxon>
    </lineage>
</organism>
<sequence length="272" mass="30708">MTFDLQTYLDRIGLTGCEPTLEGLRALQSHHMAAIPFENVLPFLGQIPDVRSEAVWKKIVENRHGGYCFEQNTLFGEALAAIGFSARPVLARVRKGPPEGWNRSHLAFVVTIDGKEWLADCGFGGPAPAEPVSLETADPQTIRGQNFRIRFDEEAREQVLEREMPDGWLELYSFDRMQPTRPDIEAANYICATWDRKPFIANLMFARLTDGGRFTFLNGAARRKDDGTGEAWQIETPEAFRSYVTEDLGLGYDDATIDALWSRMSRLYPPIT</sequence>
<name>A0A926S7U0_9HYPH</name>